<evidence type="ECO:0000256" key="9">
    <source>
        <dbReference type="ARBA" id="ARBA00022490"/>
    </source>
</evidence>
<dbReference type="PRINTS" id="PR01736">
    <property type="entry name" value="PHPHTRNFRASE"/>
</dbReference>
<dbReference type="InterPro" id="IPR050499">
    <property type="entry name" value="PEP-utilizing_PTS_enzyme"/>
</dbReference>
<feature type="binding site" evidence="20">
    <location>
        <position position="459"/>
    </location>
    <ligand>
        <name>Mg(2+)</name>
        <dbReference type="ChEBI" id="CHEBI:18420"/>
    </ligand>
</feature>
<dbReference type="InterPro" id="IPR040442">
    <property type="entry name" value="Pyrv_kinase-like_dom_sf"/>
</dbReference>
<dbReference type="Proteomes" id="UP000094828">
    <property type="component" value="Unassembled WGS sequence"/>
</dbReference>
<keyword evidence="24" id="KW-0670">Pyruvate</keyword>
<feature type="binding site" evidence="19">
    <location>
        <begin position="458"/>
        <end position="459"/>
    </location>
    <ligand>
        <name>phosphoenolpyruvate</name>
        <dbReference type="ChEBI" id="CHEBI:58702"/>
    </ligand>
</feature>
<protein>
    <recommendedName>
        <fullName evidence="7 17">Phosphoenolpyruvate-protein phosphotransferase</fullName>
        <ecNumber evidence="6 17">2.7.3.9</ecNumber>
    </recommendedName>
    <alternativeName>
        <fullName evidence="16 17">Phosphotransferase system, enzyme I</fullName>
    </alternativeName>
</protein>
<dbReference type="InterPro" id="IPR015813">
    <property type="entry name" value="Pyrv/PenolPyrv_kinase-like_dom"/>
</dbReference>
<dbReference type="GO" id="GO:0008965">
    <property type="term" value="F:phosphoenolpyruvate-protein phosphotransferase activity"/>
    <property type="evidence" value="ECO:0007669"/>
    <property type="project" value="UniProtKB-EC"/>
</dbReference>
<feature type="active site" description="Tele-phosphohistidine intermediate" evidence="18">
    <location>
        <position position="191"/>
    </location>
</feature>
<comment type="function">
    <text evidence="3 17">General (non sugar-specific) component of the phosphoenolpyruvate-dependent sugar phosphotransferase system (sugar PTS). This major carbohydrate active-transport system catalyzes the phosphorylation of incoming sugar substrates concomitantly with their translocation across the cell membrane. Enzyme I transfers the phosphoryl group from phosphoenolpyruvate (PEP) to the phosphoryl carrier protein (HPr).</text>
</comment>
<keyword evidence="9 17" id="KW-0963">Cytoplasm</keyword>
<dbReference type="PIRSF" id="PIRSF000732">
    <property type="entry name" value="PTS_enzyme_I"/>
    <property type="match status" value="1"/>
</dbReference>
<feature type="binding site" evidence="20">
    <location>
        <position position="435"/>
    </location>
    <ligand>
        <name>Mg(2+)</name>
        <dbReference type="ChEBI" id="CHEBI:18420"/>
    </ligand>
</feature>
<evidence type="ECO:0000256" key="5">
    <source>
        <dbReference type="ARBA" id="ARBA00007837"/>
    </source>
</evidence>
<comment type="subcellular location">
    <subcellularLocation>
        <location evidence="4 17">Cytoplasm</location>
    </subcellularLocation>
</comment>
<evidence type="ECO:0000256" key="11">
    <source>
        <dbReference type="ARBA" id="ARBA00022679"/>
    </source>
</evidence>
<dbReference type="EC" id="2.7.3.9" evidence="6 17"/>
<dbReference type="InterPro" id="IPR023151">
    <property type="entry name" value="PEP_util_CS"/>
</dbReference>
<proteinExistence type="inferred from homology"/>
<sequence>MLVKHGIAVSPGVAIGQSMVLGAESFRIPQRFVSVSAVDAEINRFRISLQAVCTEIEENERVARERLGNQYAAIFTAHLMMVQDHRIVDEIELLVRQKCFSPEFAVSRVFRQYAKKFQNLGVPYLAERATDIFDLEKRVLRQLLGERREELRNIQAPVLILAHNLTPSETASLDKAYVLGFATEVGGTTSHTAILAGALELPAVVGVGNFLSDVAGADTVIIDGSHGAVIIDPDAETLARYRAVEQEHRNFSNRLEAIRTLPSVTLDGVGISLYGNIEFPHEAASARQRGGEGIGLYRTEFLYLDASAEPTEEDHYRSYCEVLKAFPDRPVVIRTLDLGADKLPIGFRMEYPEGVNPALSLRSIRLSLQHLDLFRTQLRAIARAACHGDLRIMFPLISTLLELRQAKMILGDVLEDLEEQGIAYRRDIPVGMMMEVPSAAIMAEQFAREVEFFSIGTNDLIQYTLASDRGDPRIANLYRAGDPAIIRLIQIVVKAGQSRGIPVSVCGQMSSDPLFVPLLVGLGLRQLSVTPHLIPEIKELIRKLTISKAENLANRVLRMETANDVESFLRGEHRKLSPESPA</sequence>
<evidence type="ECO:0000313" key="24">
    <source>
        <dbReference type="EMBL" id="ODA34974.1"/>
    </source>
</evidence>
<evidence type="ECO:0000256" key="2">
    <source>
        <dbReference type="ARBA" id="ARBA00001946"/>
    </source>
</evidence>
<dbReference type="InterPro" id="IPR036618">
    <property type="entry name" value="PtsI_HPr-bd_sf"/>
</dbReference>
<comment type="caution">
    <text evidence="24">The sequence shown here is derived from an EMBL/GenBank/DDBJ whole genome shotgun (WGS) entry which is preliminary data.</text>
</comment>
<evidence type="ECO:0000256" key="16">
    <source>
        <dbReference type="ARBA" id="ARBA00033235"/>
    </source>
</evidence>
<accession>A0A1C3EP06</accession>
<dbReference type="InterPro" id="IPR018274">
    <property type="entry name" value="PEP_util_AS"/>
</dbReference>
<evidence type="ECO:0000256" key="19">
    <source>
        <dbReference type="PIRSR" id="PIRSR000732-2"/>
    </source>
</evidence>
<dbReference type="InterPro" id="IPR024692">
    <property type="entry name" value="PTS_EI"/>
</dbReference>
<evidence type="ECO:0000256" key="13">
    <source>
        <dbReference type="ARBA" id="ARBA00022723"/>
    </source>
</evidence>
<evidence type="ECO:0000256" key="14">
    <source>
        <dbReference type="ARBA" id="ARBA00022777"/>
    </source>
</evidence>
<dbReference type="SUPFAM" id="SSF47831">
    <property type="entry name" value="Enzyme I of the PEP:sugar phosphotransferase system HPr-binding (sub)domain"/>
    <property type="match status" value="1"/>
</dbReference>
<dbReference type="Pfam" id="PF05524">
    <property type="entry name" value="PEP-utilisers_N"/>
    <property type="match status" value="1"/>
</dbReference>
<dbReference type="Gene3D" id="3.50.30.10">
    <property type="entry name" value="Phosphohistidine domain"/>
    <property type="match status" value="1"/>
</dbReference>
<dbReference type="GO" id="GO:0009401">
    <property type="term" value="P:phosphoenolpyruvate-dependent sugar phosphotransferase system"/>
    <property type="evidence" value="ECO:0007669"/>
    <property type="project" value="UniProtKB-KW"/>
</dbReference>
<evidence type="ECO:0000256" key="7">
    <source>
        <dbReference type="ARBA" id="ARBA00016544"/>
    </source>
</evidence>
<evidence type="ECO:0000256" key="4">
    <source>
        <dbReference type="ARBA" id="ARBA00004496"/>
    </source>
</evidence>
<evidence type="ECO:0000259" key="23">
    <source>
        <dbReference type="Pfam" id="PF05524"/>
    </source>
</evidence>
<evidence type="ECO:0000256" key="6">
    <source>
        <dbReference type="ARBA" id="ARBA00012232"/>
    </source>
</evidence>
<dbReference type="InterPro" id="IPR000121">
    <property type="entry name" value="PEP_util_C"/>
</dbReference>
<dbReference type="EMBL" id="LYDR01000039">
    <property type="protein sequence ID" value="ODA34974.1"/>
    <property type="molecule type" value="Genomic_DNA"/>
</dbReference>
<comment type="similarity">
    <text evidence="5 17">Belongs to the PEP-utilizing enzyme family.</text>
</comment>
<feature type="domain" description="PEP-utilising enzyme C-terminal" evidence="22">
    <location>
        <begin position="254"/>
        <end position="544"/>
    </location>
</feature>
<evidence type="ECO:0000256" key="15">
    <source>
        <dbReference type="ARBA" id="ARBA00022842"/>
    </source>
</evidence>
<dbReference type="GO" id="GO:0005737">
    <property type="term" value="C:cytoplasm"/>
    <property type="evidence" value="ECO:0007669"/>
    <property type="project" value="UniProtKB-SubCell"/>
</dbReference>
<evidence type="ECO:0000256" key="8">
    <source>
        <dbReference type="ARBA" id="ARBA00022448"/>
    </source>
</evidence>
<dbReference type="SUPFAM" id="SSF51621">
    <property type="entry name" value="Phosphoenolpyruvate/pyruvate domain"/>
    <property type="match status" value="1"/>
</dbReference>
<dbReference type="Gene3D" id="1.10.274.10">
    <property type="entry name" value="PtsI, HPr-binding domain"/>
    <property type="match status" value="1"/>
</dbReference>
<dbReference type="PANTHER" id="PTHR46244">
    <property type="entry name" value="PHOSPHOENOLPYRUVATE-PROTEIN PHOSPHOTRANSFERASE"/>
    <property type="match status" value="1"/>
</dbReference>
<dbReference type="Gene3D" id="3.20.20.60">
    <property type="entry name" value="Phosphoenolpyruvate-binding domains"/>
    <property type="match status" value="1"/>
</dbReference>
<dbReference type="OrthoDB" id="9765468at2"/>
<dbReference type="GO" id="GO:0016301">
    <property type="term" value="F:kinase activity"/>
    <property type="evidence" value="ECO:0007669"/>
    <property type="project" value="UniProtKB-KW"/>
</dbReference>
<evidence type="ECO:0000259" key="21">
    <source>
        <dbReference type="Pfam" id="PF00391"/>
    </source>
</evidence>
<feature type="binding site" evidence="19">
    <location>
        <position position="298"/>
    </location>
    <ligand>
        <name>phosphoenolpyruvate</name>
        <dbReference type="ChEBI" id="CHEBI:58702"/>
    </ligand>
</feature>
<evidence type="ECO:0000256" key="3">
    <source>
        <dbReference type="ARBA" id="ARBA00002728"/>
    </source>
</evidence>
<keyword evidence="8 17" id="KW-0813">Transport</keyword>
<evidence type="ECO:0000256" key="1">
    <source>
        <dbReference type="ARBA" id="ARBA00000683"/>
    </source>
</evidence>
<dbReference type="InterPro" id="IPR006318">
    <property type="entry name" value="PTS_EI-like"/>
</dbReference>
<feature type="domain" description="PEP-utilising enzyme mobile" evidence="21">
    <location>
        <begin position="155"/>
        <end position="227"/>
    </location>
</feature>
<gene>
    <name evidence="24" type="ORF">A6X21_04880</name>
</gene>
<feature type="binding site" evidence="19">
    <location>
        <position position="469"/>
    </location>
    <ligand>
        <name>phosphoenolpyruvate</name>
        <dbReference type="ChEBI" id="CHEBI:58702"/>
    </ligand>
</feature>
<dbReference type="Pfam" id="PF02896">
    <property type="entry name" value="PEP-utilizers_C"/>
    <property type="match status" value="1"/>
</dbReference>
<comment type="catalytic activity">
    <reaction evidence="1 17">
        <text>L-histidyl-[protein] + phosphoenolpyruvate = N(pros)-phospho-L-histidyl-[protein] + pyruvate</text>
        <dbReference type="Rhea" id="RHEA:23880"/>
        <dbReference type="Rhea" id="RHEA-COMP:9745"/>
        <dbReference type="Rhea" id="RHEA-COMP:9746"/>
        <dbReference type="ChEBI" id="CHEBI:15361"/>
        <dbReference type="ChEBI" id="CHEBI:29979"/>
        <dbReference type="ChEBI" id="CHEBI:58702"/>
        <dbReference type="ChEBI" id="CHEBI:64837"/>
        <dbReference type="EC" id="2.7.3.9"/>
    </reaction>
</comment>
<evidence type="ECO:0000256" key="18">
    <source>
        <dbReference type="PIRSR" id="PIRSR000732-1"/>
    </source>
</evidence>
<dbReference type="PROSITE" id="PS00370">
    <property type="entry name" value="PEP_ENZYMES_PHOS_SITE"/>
    <property type="match status" value="1"/>
</dbReference>
<dbReference type="PANTHER" id="PTHR46244:SF3">
    <property type="entry name" value="PHOSPHOENOLPYRUVATE-PROTEIN PHOSPHOTRANSFERASE"/>
    <property type="match status" value="1"/>
</dbReference>
<evidence type="ECO:0000313" key="25">
    <source>
        <dbReference type="Proteomes" id="UP000094828"/>
    </source>
</evidence>
<reference evidence="24 25" key="1">
    <citation type="submission" date="2016-05" db="EMBL/GenBank/DDBJ databases">
        <title>Genomic and physiological characterization of Planctopirus sp. isolated from fresh water lake.</title>
        <authorList>
            <person name="Subhash Y."/>
            <person name="Ramana C."/>
        </authorList>
    </citation>
    <scope>NUCLEOTIDE SEQUENCE [LARGE SCALE GENOMIC DNA]</scope>
    <source>
        <strain evidence="24 25">JC280</strain>
    </source>
</reference>
<name>A0A1C3EP06_9PLAN</name>
<dbReference type="PROSITE" id="PS00742">
    <property type="entry name" value="PEP_ENZYMES_2"/>
    <property type="match status" value="1"/>
</dbReference>
<keyword evidence="12 17" id="KW-0598">Phosphotransferase system</keyword>
<evidence type="ECO:0000256" key="10">
    <source>
        <dbReference type="ARBA" id="ARBA00022597"/>
    </source>
</evidence>
<keyword evidence="14 17" id="KW-0418">Kinase</keyword>
<dbReference type="InterPro" id="IPR036637">
    <property type="entry name" value="Phosphohistidine_dom_sf"/>
</dbReference>
<dbReference type="Pfam" id="PF00391">
    <property type="entry name" value="PEP-utilizers"/>
    <property type="match status" value="1"/>
</dbReference>
<dbReference type="GO" id="GO:0046872">
    <property type="term" value="F:metal ion binding"/>
    <property type="evidence" value="ECO:0007669"/>
    <property type="project" value="UniProtKB-KW"/>
</dbReference>
<feature type="domain" description="Phosphotransferase system enzyme I N-terminal" evidence="23">
    <location>
        <begin position="5"/>
        <end position="128"/>
    </location>
</feature>
<keyword evidence="15 17" id="KW-0460">Magnesium</keyword>
<dbReference type="InterPro" id="IPR008279">
    <property type="entry name" value="PEP-util_enz_mobile_dom"/>
</dbReference>
<feature type="binding site" evidence="19">
    <location>
        <position position="334"/>
    </location>
    <ligand>
        <name>phosphoenolpyruvate</name>
        <dbReference type="ChEBI" id="CHEBI:58702"/>
    </ligand>
</feature>
<dbReference type="SUPFAM" id="SSF52009">
    <property type="entry name" value="Phosphohistidine domain"/>
    <property type="match status" value="1"/>
</dbReference>
<keyword evidence="11 17" id="KW-0808">Transferase</keyword>
<keyword evidence="25" id="KW-1185">Reference proteome</keyword>
<evidence type="ECO:0000256" key="17">
    <source>
        <dbReference type="PIRNR" id="PIRNR000732"/>
    </source>
</evidence>
<organism evidence="24 25">
    <name type="scientific">Planctopirus hydrillae</name>
    <dbReference type="NCBI Taxonomy" id="1841610"/>
    <lineage>
        <taxon>Bacteria</taxon>
        <taxon>Pseudomonadati</taxon>
        <taxon>Planctomycetota</taxon>
        <taxon>Planctomycetia</taxon>
        <taxon>Planctomycetales</taxon>
        <taxon>Planctomycetaceae</taxon>
        <taxon>Planctopirus</taxon>
    </lineage>
</organism>
<dbReference type="RefSeq" id="WP_068846556.1">
    <property type="nucleotide sequence ID" value="NZ_LYDR01000039.1"/>
</dbReference>
<evidence type="ECO:0000256" key="12">
    <source>
        <dbReference type="ARBA" id="ARBA00022683"/>
    </source>
</evidence>
<feature type="active site" description="Proton donor" evidence="18">
    <location>
        <position position="506"/>
    </location>
</feature>
<evidence type="ECO:0000256" key="20">
    <source>
        <dbReference type="PIRSR" id="PIRSR000732-3"/>
    </source>
</evidence>
<evidence type="ECO:0000259" key="22">
    <source>
        <dbReference type="Pfam" id="PF02896"/>
    </source>
</evidence>
<keyword evidence="13 17" id="KW-0479">Metal-binding</keyword>
<dbReference type="AlphaFoldDB" id="A0A1C3EP06"/>
<dbReference type="NCBIfam" id="TIGR01417">
    <property type="entry name" value="PTS_I_fam"/>
    <property type="match status" value="1"/>
</dbReference>
<comment type="cofactor">
    <cofactor evidence="2 17 20">
        <name>Mg(2+)</name>
        <dbReference type="ChEBI" id="CHEBI:18420"/>
    </cofactor>
</comment>
<dbReference type="STRING" id="1841610.A6X21_04880"/>
<dbReference type="InterPro" id="IPR008731">
    <property type="entry name" value="PTS_EIN"/>
</dbReference>
<keyword evidence="10 17" id="KW-0762">Sugar transport</keyword>